<dbReference type="InterPro" id="IPR000515">
    <property type="entry name" value="MetI-like"/>
</dbReference>
<evidence type="ECO:0000256" key="2">
    <source>
        <dbReference type="ARBA" id="ARBA00022692"/>
    </source>
</evidence>
<evidence type="ECO:0000259" key="6">
    <source>
        <dbReference type="PROSITE" id="PS50928"/>
    </source>
</evidence>
<feature type="transmembrane region" description="Helical" evidence="5">
    <location>
        <begin position="63"/>
        <end position="86"/>
    </location>
</feature>
<dbReference type="AlphaFoldDB" id="A0A1Q8T948"/>
<keyword evidence="3 5" id="KW-1133">Transmembrane helix</keyword>
<keyword evidence="5" id="KW-0813">Transport</keyword>
<comment type="caution">
    <text evidence="7">The sequence shown here is derived from an EMBL/GenBank/DDBJ whole genome shotgun (WGS) entry which is preliminary data.</text>
</comment>
<evidence type="ECO:0000256" key="1">
    <source>
        <dbReference type="ARBA" id="ARBA00004651"/>
    </source>
</evidence>
<dbReference type="RefSeq" id="WP_040241559.1">
    <property type="nucleotide sequence ID" value="NZ_JAKGAJ010000008.1"/>
</dbReference>
<dbReference type="InterPro" id="IPR035906">
    <property type="entry name" value="MetI-like_sf"/>
</dbReference>
<dbReference type="InterPro" id="IPR049783">
    <property type="entry name" value="ABC_perm_TupB-like"/>
</dbReference>
<dbReference type="Pfam" id="PF00528">
    <property type="entry name" value="BPD_transp_1"/>
    <property type="match status" value="1"/>
</dbReference>
<dbReference type="PROSITE" id="PS50928">
    <property type="entry name" value="ABC_TM1"/>
    <property type="match status" value="1"/>
</dbReference>
<sequence length="235" mass="25458">MHELMNTAREALHLLVSLDPALWEIIGVSFRVSLTAILVALPPSLLIALLLARVAFPGRWFAISLVNTFMAVPTVVVGLVLFMLLSRSGPLGELRLLFTQRAMILGQILLAMPVLTAMLHSTLQSIDQRAWETARQLGAGWWQSLWVLIREARFGVIAAVLAAFGRIIAEVGSAVMIGGNIEHFTRTITTAIALETLKGEFAQGLALGLVLLLLALVLNVLLGVMRGRGHQTVSV</sequence>
<reference evidence="7 8" key="1">
    <citation type="submission" date="2016-12" db="EMBL/GenBank/DDBJ databases">
        <title>Draft genome sequences of strains Salinicola socius SMB35, Salinicola sp. MH3R3-1 and Chromohalobacter sp. SMB17 from the Verkhnekamsk potash mining region of Russia.</title>
        <authorList>
            <person name="Mavrodi D.V."/>
            <person name="Olsson B.E."/>
            <person name="Korsakova E.S."/>
            <person name="Pyankova A."/>
            <person name="Mavrodi O.V."/>
            <person name="Plotnikova E.G."/>
        </authorList>
    </citation>
    <scope>NUCLEOTIDE SEQUENCE [LARGE SCALE GENOMIC DNA]</scope>
    <source>
        <strain evidence="7 8">SMB17</strain>
    </source>
</reference>
<dbReference type="EMBL" id="MSDQ01000041">
    <property type="protein sequence ID" value="OLO10197.1"/>
    <property type="molecule type" value="Genomic_DNA"/>
</dbReference>
<proteinExistence type="inferred from homology"/>
<dbReference type="GO" id="GO:0055085">
    <property type="term" value="P:transmembrane transport"/>
    <property type="evidence" value="ECO:0007669"/>
    <property type="project" value="InterPro"/>
</dbReference>
<dbReference type="PANTHER" id="PTHR43632:SF1">
    <property type="entry name" value="PERMEASE COMPONENT OF TUNGSTATE ABC TRANSPORTER"/>
    <property type="match status" value="1"/>
</dbReference>
<dbReference type="Proteomes" id="UP000186806">
    <property type="component" value="Unassembled WGS sequence"/>
</dbReference>
<feature type="transmembrane region" description="Helical" evidence="5">
    <location>
        <begin position="154"/>
        <end position="181"/>
    </location>
</feature>
<dbReference type="NCBIfam" id="NF038017">
    <property type="entry name" value="ABC_perm1"/>
    <property type="match status" value="1"/>
</dbReference>
<keyword evidence="8" id="KW-1185">Reference proteome</keyword>
<evidence type="ECO:0000256" key="5">
    <source>
        <dbReference type="RuleBase" id="RU363032"/>
    </source>
</evidence>
<accession>A0A1Q8T948</accession>
<feature type="transmembrane region" description="Helical" evidence="5">
    <location>
        <begin position="98"/>
        <end position="119"/>
    </location>
</feature>
<keyword evidence="4 5" id="KW-0472">Membrane</keyword>
<evidence type="ECO:0000313" key="7">
    <source>
        <dbReference type="EMBL" id="OLO10197.1"/>
    </source>
</evidence>
<name>A0A1Q8T948_9GAMM</name>
<comment type="subcellular location">
    <subcellularLocation>
        <location evidence="1 5">Cell membrane</location>
        <topology evidence="1 5">Multi-pass membrane protein</topology>
    </subcellularLocation>
</comment>
<dbReference type="OrthoDB" id="9781724at2"/>
<dbReference type="SUPFAM" id="SSF161098">
    <property type="entry name" value="MetI-like"/>
    <property type="match status" value="1"/>
</dbReference>
<feature type="domain" description="ABC transmembrane type-1" evidence="6">
    <location>
        <begin position="26"/>
        <end position="222"/>
    </location>
</feature>
<dbReference type="STRING" id="223900.GCA_000821045_01244"/>
<evidence type="ECO:0000256" key="4">
    <source>
        <dbReference type="ARBA" id="ARBA00023136"/>
    </source>
</evidence>
<dbReference type="Gene3D" id="1.10.3720.10">
    <property type="entry name" value="MetI-like"/>
    <property type="match status" value="1"/>
</dbReference>
<dbReference type="GO" id="GO:0005886">
    <property type="term" value="C:plasma membrane"/>
    <property type="evidence" value="ECO:0007669"/>
    <property type="project" value="UniProtKB-SubCell"/>
</dbReference>
<gene>
    <name evidence="7" type="ORF">BTW10_16020</name>
</gene>
<dbReference type="PANTHER" id="PTHR43632">
    <property type="entry name" value="PERMEASE COMPONENT OF TUNGSTATE ABC TRANSPORTER"/>
    <property type="match status" value="1"/>
</dbReference>
<feature type="transmembrane region" description="Helical" evidence="5">
    <location>
        <begin position="36"/>
        <end position="56"/>
    </location>
</feature>
<evidence type="ECO:0000313" key="8">
    <source>
        <dbReference type="Proteomes" id="UP000186806"/>
    </source>
</evidence>
<comment type="similarity">
    <text evidence="5">Belongs to the binding-protein-dependent transport system permease family.</text>
</comment>
<protein>
    <submittedName>
        <fullName evidence="7">ABC transporter permease</fullName>
    </submittedName>
</protein>
<evidence type="ECO:0000256" key="3">
    <source>
        <dbReference type="ARBA" id="ARBA00022989"/>
    </source>
</evidence>
<dbReference type="CDD" id="cd06261">
    <property type="entry name" value="TM_PBP2"/>
    <property type="match status" value="1"/>
</dbReference>
<keyword evidence="2 5" id="KW-0812">Transmembrane</keyword>
<feature type="transmembrane region" description="Helical" evidence="5">
    <location>
        <begin position="201"/>
        <end position="222"/>
    </location>
</feature>
<organism evidence="7 8">
    <name type="scientific">Chromohalobacter japonicus</name>
    <dbReference type="NCBI Taxonomy" id="223900"/>
    <lineage>
        <taxon>Bacteria</taxon>
        <taxon>Pseudomonadati</taxon>
        <taxon>Pseudomonadota</taxon>
        <taxon>Gammaproteobacteria</taxon>
        <taxon>Oceanospirillales</taxon>
        <taxon>Halomonadaceae</taxon>
        <taxon>Chromohalobacter</taxon>
    </lineage>
</organism>